<dbReference type="InterPro" id="IPR027417">
    <property type="entry name" value="P-loop_NTPase"/>
</dbReference>
<dbReference type="AlphaFoldDB" id="A0A1E5L3U9"/>
<dbReference type="CDD" id="cd00009">
    <property type="entry name" value="AAA"/>
    <property type="match status" value="1"/>
</dbReference>
<proteinExistence type="predicted"/>
<dbReference type="PANTHER" id="PTHR30050">
    <property type="entry name" value="CHROMOSOMAL REPLICATION INITIATOR PROTEIN DNAA"/>
    <property type="match status" value="1"/>
</dbReference>
<protein>
    <recommendedName>
        <fullName evidence="1">AAA+ ATPase domain-containing protein</fullName>
    </recommendedName>
</protein>
<dbReference type="OrthoDB" id="1655960at2"/>
<evidence type="ECO:0000259" key="1">
    <source>
        <dbReference type="SMART" id="SM00382"/>
    </source>
</evidence>
<dbReference type="SMART" id="SM00382">
    <property type="entry name" value="AAA"/>
    <property type="match status" value="1"/>
</dbReference>
<dbReference type="GO" id="GO:0005524">
    <property type="term" value="F:ATP binding"/>
    <property type="evidence" value="ECO:0007669"/>
    <property type="project" value="InterPro"/>
</dbReference>
<keyword evidence="3" id="KW-1185">Reference proteome</keyword>
<dbReference type="RefSeq" id="WP_069702911.1">
    <property type="nucleotide sequence ID" value="NZ_MJAT01000036.1"/>
</dbReference>
<dbReference type="EMBL" id="MJAT01000036">
    <property type="protein sequence ID" value="OEH84812.1"/>
    <property type="molecule type" value="Genomic_DNA"/>
</dbReference>
<gene>
    <name evidence="2" type="ORF">BHU72_08235</name>
</gene>
<organism evidence="2 3">
    <name type="scientific">Desulfuribacillus stibiiarsenatis</name>
    <dbReference type="NCBI Taxonomy" id="1390249"/>
    <lineage>
        <taxon>Bacteria</taxon>
        <taxon>Bacillati</taxon>
        <taxon>Bacillota</taxon>
        <taxon>Desulfuribacillia</taxon>
        <taxon>Desulfuribacillales</taxon>
        <taxon>Desulfuribacillaceae</taxon>
        <taxon>Desulfuribacillus</taxon>
    </lineage>
</organism>
<dbReference type="InterPro" id="IPR002611">
    <property type="entry name" value="IstB_ATP-bd"/>
</dbReference>
<evidence type="ECO:0000313" key="3">
    <source>
        <dbReference type="Proteomes" id="UP000095255"/>
    </source>
</evidence>
<sequence>MEPINQLIKSYKPTIDRNDRKQSHQDSYQCNDCKDTGYILEGSGLDMFARICNCQKRKNIERKVKSARLSKLLRTCTFDKFDYRFYAKTQIKENQLTYRDLAEKAMEASACFVYNIIENRTSDSLLFVGKTGRGKTYLAGAIANEILEQKPSTQLLFVVVPDLLNEIRSSYGKNTDSSEFEIMDAARSSEVLILDDLGAHNYSDWVKDKLYSIIDYRLQEQLPTVITTNLLDPPAMDLVLGERITSRIFQLCSVYRLMCERDIRLVRSHEDMLNVFAKNENNKD</sequence>
<dbReference type="Gene3D" id="3.40.50.300">
    <property type="entry name" value="P-loop containing nucleotide triphosphate hydrolases"/>
    <property type="match status" value="1"/>
</dbReference>
<accession>A0A1E5L3U9</accession>
<dbReference type="Pfam" id="PF01695">
    <property type="entry name" value="IstB_IS21"/>
    <property type="match status" value="1"/>
</dbReference>
<dbReference type="GO" id="GO:0006260">
    <property type="term" value="P:DNA replication"/>
    <property type="evidence" value="ECO:0007669"/>
    <property type="project" value="TreeGrafter"/>
</dbReference>
<feature type="domain" description="AAA+ ATPase" evidence="1">
    <location>
        <begin position="121"/>
        <end position="249"/>
    </location>
</feature>
<comment type="caution">
    <text evidence="2">The sequence shown here is derived from an EMBL/GenBank/DDBJ whole genome shotgun (WGS) entry which is preliminary data.</text>
</comment>
<dbReference type="STRING" id="1390249.BHU72_08235"/>
<reference evidence="2 3" key="1">
    <citation type="submission" date="2016-09" db="EMBL/GenBank/DDBJ databases">
        <title>Desulfuribacillus arsenicus sp. nov., an obligately anaerobic, dissimilatory arsenic- and antimonate-reducing bacterium isolated from anoxic sediments.</title>
        <authorList>
            <person name="Abin C.A."/>
            <person name="Hollibaugh J.T."/>
        </authorList>
    </citation>
    <scope>NUCLEOTIDE SEQUENCE [LARGE SCALE GENOMIC DNA]</scope>
    <source>
        <strain evidence="2 3">MLFW-2</strain>
    </source>
</reference>
<dbReference type="PANTHER" id="PTHR30050:SF4">
    <property type="entry name" value="ATP-BINDING PROTEIN RV3427C IN INSERTION SEQUENCE-RELATED"/>
    <property type="match status" value="1"/>
</dbReference>
<dbReference type="Proteomes" id="UP000095255">
    <property type="component" value="Unassembled WGS sequence"/>
</dbReference>
<dbReference type="SUPFAM" id="SSF52540">
    <property type="entry name" value="P-loop containing nucleoside triphosphate hydrolases"/>
    <property type="match status" value="1"/>
</dbReference>
<name>A0A1E5L3U9_9FIRM</name>
<dbReference type="InterPro" id="IPR003593">
    <property type="entry name" value="AAA+_ATPase"/>
</dbReference>
<evidence type="ECO:0000313" key="2">
    <source>
        <dbReference type="EMBL" id="OEH84812.1"/>
    </source>
</evidence>